<dbReference type="PANTHER" id="PTHR37981:SF1">
    <property type="entry name" value="SGNH HYDROLASE-TYPE ESTERASE DOMAIN-CONTAINING PROTEIN"/>
    <property type="match status" value="1"/>
</dbReference>
<dbReference type="InterPro" id="IPR036514">
    <property type="entry name" value="SGNH_hydro_sf"/>
</dbReference>
<dbReference type="RefSeq" id="WP_229680002.1">
    <property type="nucleotide sequence ID" value="NZ_BMMT01000005.1"/>
</dbReference>
<dbReference type="GO" id="GO:0019433">
    <property type="term" value="P:triglyceride catabolic process"/>
    <property type="evidence" value="ECO:0007669"/>
    <property type="project" value="TreeGrafter"/>
</dbReference>
<dbReference type="EMBL" id="BMMT01000005">
    <property type="protein sequence ID" value="GGI83492.1"/>
    <property type="molecule type" value="Genomic_DNA"/>
</dbReference>
<evidence type="ECO:0000313" key="7">
    <source>
        <dbReference type="Proteomes" id="UP000597989"/>
    </source>
</evidence>
<feature type="active site" evidence="1">
    <location>
        <position position="262"/>
    </location>
</feature>
<feature type="compositionally biased region" description="Basic and acidic residues" evidence="3">
    <location>
        <begin position="299"/>
        <end position="308"/>
    </location>
</feature>
<protein>
    <submittedName>
        <fullName evidence="6">Hydrolase</fullName>
    </submittedName>
</protein>
<evidence type="ECO:0000313" key="6">
    <source>
        <dbReference type="EMBL" id="GGI83492.1"/>
    </source>
</evidence>
<organism evidence="6 7">
    <name type="scientific">Saccharopolyspora thermophila</name>
    <dbReference type="NCBI Taxonomy" id="89367"/>
    <lineage>
        <taxon>Bacteria</taxon>
        <taxon>Bacillati</taxon>
        <taxon>Actinomycetota</taxon>
        <taxon>Actinomycetes</taxon>
        <taxon>Pseudonocardiales</taxon>
        <taxon>Pseudonocardiaceae</taxon>
        <taxon>Saccharopolyspora</taxon>
    </lineage>
</organism>
<reference evidence="6 7" key="1">
    <citation type="journal article" date="2014" name="Int. J. Syst. Evol. Microbiol.">
        <title>Complete genome sequence of Corynebacterium casei LMG S-19264T (=DSM 44701T), isolated from a smear-ripened cheese.</title>
        <authorList>
            <consortium name="US DOE Joint Genome Institute (JGI-PGF)"/>
            <person name="Walter F."/>
            <person name="Albersmeier A."/>
            <person name="Kalinowski J."/>
            <person name="Ruckert C."/>
        </authorList>
    </citation>
    <scope>NUCLEOTIDE SEQUENCE [LARGE SCALE GENOMIC DNA]</scope>
    <source>
        <strain evidence="6 7">CGMCC 4.7206</strain>
    </source>
</reference>
<feature type="region of interest" description="Disordered" evidence="3">
    <location>
        <begin position="285"/>
        <end position="308"/>
    </location>
</feature>
<gene>
    <name evidence="6" type="ORF">GCM10011581_20920</name>
</gene>
<comment type="caution">
    <text evidence="6">The sequence shown here is derived from an EMBL/GenBank/DDBJ whole genome shotgun (WGS) entry which is preliminary data.</text>
</comment>
<dbReference type="PANTHER" id="PTHR37981">
    <property type="entry name" value="LIPASE 2"/>
    <property type="match status" value="1"/>
</dbReference>
<evidence type="ECO:0000259" key="5">
    <source>
        <dbReference type="Pfam" id="PF13472"/>
    </source>
</evidence>
<feature type="chain" id="PRO_5036918116" evidence="4">
    <location>
        <begin position="28"/>
        <end position="308"/>
    </location>
</feature>
<accession>A0A917JRQ5</accession>
<dbReference type="Proteomes" id="UP000597989">
    <property type="component" value="Unassembled WGS sequence"/>
</dbReference>
<dbReference type="CDD" id="cd01823">
    <property type="entry name" value="SEST_like"/>
    <property type="match status" value="1"/>
</dbReference>
<dbReference type="AlphaFoldDB" id="A0A917JRQ5"/>
<feature type="disulfide bond" evidence="2">
    <location>
        <begin position="192"/>
        <end position="241"/>
    </location>
</feature>
<evidence type="ECO:0000256" key="1">
    <source>
        <dbReference type="PIRSR" id="PIRSR637460-1"/>
    </source>
</evidence>
<dbReference type="InterPro" id="IPR013830">
    <property type="entry name" value="SGNH_hydro"/>
</dbReference>
<evidence type="ECO:0000256" key="3">
    <source>
        <dbReference type="SAM" id="MobiDB-lite"/>
    </source>
</evidence>
<feature type="active site" description="Nucleophile" evidence="1">
    <location>
        <position position="39"/>
    </location>
</feature>
<feature type="domain" description="SGNH hydrolase-type esterase" evidence="5">
    <location>
        <begin position="35"/>
        <end position="270"/>
    </location>
</feature>
<dbReference type="InterPro" id="IPR037460">
    <property type="entry name" value="SEST-like"/>
</dbReference>
<keyword evidence="4" id="KW-0732">Signal</keyword>
<evidence type="ECO:0000256" key="2">
    <source>
        <dbReference type="PIRSR" id="PIRSR637460-2"/>
    </source>
</evidence>
<feature type="disulfide bond" evidence="2">
    <location>
        <begin position="55"/>
        <end position="79"/>
    </location>
</feature>
<feature type="disulfide bond" evidence="2">
    <location>
        <begin position="127"/>
        <end position="139"/>
    </location>
</feature>
<dbReference type="GO" id="GO:0004806">
    <property type="term" value="F:triacylglycerol lipase activity"/>
    <property type="evidence" value="ECO:0007669"/>
    <property type="project" value="TreeGrafter"/>
</dbReference>
<dbReference type="SUPFAM" id="SSF52266">
    <property type="entry name" value="SGNH hydrolase"/>
    <property type="match status" value="1"/>
</dbReference>
<proteinExistence type="predicted"/>
<evidence type="ECO:0000256" key="4">
    <source>
        <dbReference type="SAM" id="SignalP"/>
    </source>
</evidence>
<dbReference type="Pfam" id="PF13472">
    <property type="entry name" value="Lipase_GDSL_2"/>
    <property type="match status" value="1"/>
</dbReference>
<sequence length="308" mass="32073">MVARLGRLANLGLALAATAALAPSAHADDGVAYVAMGDSAAAGPLIPGPDPNLLCFRSNVNYPRVAAQLLGAELTDVSCSGAKIDDLAGRQHGILPPQYAALSERTDLVTLTIGGNDVELVQAAVSCLNLLPEPAGSSCADEFTAGGRDVLAERIAALAPRFDQVLVEIRRRAPHARVVVVGYGTYLRPGGCYPKEPVWPRDADYIQSSVDKLSAMLGERAAAHGARFVDLGPVSVGHDICAAPRDKYYEGLIPTSMAAPLHPNARGMRAFGAAVAETASDLAQLTGDPVAQAPATAQEPRRVARRGE</sequence>
<feature type="signal peptide" evidence="4">
    <location>
        <begin position="1"/>
        <end position="27"/>
    </location>
</feature>
<keyword evidence="2" id="KW-1015">Disulfide bond</keyword>
<dbReference type="Gene3D" id="3.40.50.1110">
    <property type="entry name" value="SGNH hydrolase"/>
    <property type="match status" value="1"/>
</dbReference>
<name>A0A917JRQ5_9PSEU</name>
<keyword evidence="6" id="KW-0378">Hydrolase</keyword>